<accession>A0ABW9XF39</accession>
<name>A0ABW9XF39_9SPHN</name>
<evidence type="ECO:0000256" key="1">
    <source>
        <dbReference type="SAM" id="MobiDB-lite"/>
    </source>
</evidence>
<reference evidence="3" key="1">
    <citation type="submission" date="2020-01" db="EMBL/GenBank/DDBJ databases">
        <title>Sphingomonas sp. strain CSW-10.</title>
        <authorList>
            <person name="Chen W.-M."/>
        </authorList>
    </citation>
    <scope>NUCLEOTIDE SEQUENCE [LARGE SCALE GENOMIC DNA]</scope>
    <source>
        <strain evidence="3">FSY-8</strain>
    </source>
</reference>
<feature type="region of interest" description="Disordered" evidence="1">
    <location>
        <begin position="41"/>
        <end position="64"/>
    </location>
</feature>
<feature type="compositionally biased region" description="Low complexity" evidence="1">
    <location>
        <begin position="43"/>
        <end position="55"/>
    </location>
</feature>
<proteinExistence type="predicted"/>
<dbReference type="Proteomes" id="UP000753724">
    <property type="component" value="Unassembled WGS sequence"/>
</dbReference>
<evidence type="ECO:0000313" key="2">
    <source>
        <dbReference type="EMBL" id="NBC37052.1"/>
    </source>
</evidence>
<sequence>MFIPGPRLTTVFASRWKAAFWASTVLLTAYCTAQGAKDKSEAQDAASAASTAQASPWGVEPASH</sequence>
<protein>
    <submittedName>
        <fullName evidence="2">Uncharacterized protein</fullName>
    </submittedName>
</protein>
<gene>
    <name evidence="2" type="ORF">GTZ99_10840</name>
</gene>
<dbReference type="EMBL" id="JAAAPO010000004">
    <property type="protein sequence ID" value="NBC37052.1"/>
    <property type="molecule type" value="Genomic_DNA"/>
</dbReference>
<evidence type="ECO:0000313" key="3">
    <source>
        <dbReference type="Proteomes" id="UP000753724"/>
    </source>
</evidence>
<organism evidence="2 3">
    <name type="scientific">Novosphingobium ovatum</name>
    <dbReference type="NCBI Taxonomy" id="1908523"/>
    <lineage>
        <taxon>Bacteria</taxon>
        <taxon>Pseudomonadati</taxon>
        <taxon>Pseudomonadota</taxon>
        <taxon>Alphaproteobacteria</taxon>
        <taxon>Sphingomonadales</taxon>
        <taxon>Sphingomonadaceae</taxon>
        <taxon>Novosphingobium</taxon>
    </lineage>
</organism>
<keyword evidence="3" id="KW-1185">Reference proteome</keyword>
<dbReference type="RefSeq" id="WP_161718759.1">
    <property type="nucleotide sequence ID" value="NZ_JAAAPO010000004.1"/>
</dbReference>
<comment type="caution">
    <text evidence="2">The sequence shown here is derived from an EMBL/GenBank/DDBJ whole genome shotgun (WGS) entry which is preliminary data.</text>
</comment>